<dbReference type="RefSeq" id="WP_140478817.1">
    <property type="nucleotide sequence ID" value="NZ_CP041090.2"/>
</dbReference>
<proteinExistence type="predicted"/>
<protein>
    <submittedName>
        <fullName evidence="1">PD-(D/E)XK motif protein</fullName>
    </submittedName>
</protein>
<reference evidence="1 2" key="2">
    <citation type="journal article" date="2020" name="Int. J. Syst. Evol. Microbiol.">
        <title>Description and complete genome sequences of Bradyrhizobium symbiodeficiens sp. nov., a non-symbiotic bacterium associated with legumes native to Canada.</title>
        <authorList>
            <person name="Bromfield E.S.P."/>
            <person name="Cloutier S."/>
            <person name="Nguyen H.D.T."/>
        </authorList>
    </citation>
    <scope>NUCLEOTIDE SEQUENCE [LARGE SCALE GENOMIC DNA]</scope>
    <source>
        <strain evidence="1 2">65S1MB</strain>
    </source>
</reference>
<organism evidence="1 2">
    <name type="scientific">Bradyrhizobium symbiodeficiens</name>
    <dbReference type="NCBI Taxonomy" id="1404367"/>
    <lineage>
        <taxon>Bacteria</taxon>
        <taxon>Pseudomonadati</taxon>
        <taxon>Pseudomonadota</taxon>
        <taxon>Alphaproteobacteria</taxon>
        <taxon>Hyphomicrobiales</taxon>
        <taxon>Nitrobacteraceae</taxon>
        <taxon>Bradyrhizobium</taxon>
    </lineage>
</organism>
<dbReference type="Proteomes" id="UP000319298">
    <property type="component" value="Chromosome"/>
</dbReference>
<dbReference type="Pfam" id="PF14390">
    <property type="entry name" value="DUF4420"/>
    <property type="match status" value="1"/>
</dbReference>
<dbReference type="InterPro" id="IPR025534">
    <property type="entry name" value="DUF4420"/>
</dbReference>
<reference evidence="2" key="1">
    <citation type="submission" date="2019-06" db="EMBL/GenBank/DDBJ databases">
        <title>Whole-Genome Sequence of Bradyrhizobium sp. 3 Strain 65S1MB.</title>
        <authorList>
            <person name="Bromfield E.S.P."/>
            <person name="Cloutier S."/>
            <person name="Nguyen H.D.T."/>
        </authorList>
    </citation>
    <scope>NUCLEOTIDE SEQUENCE [LARGE SCALE GENOMIC DNA]</scope>
    <source>
        <strain evidence="2">65S1MB</strain>
    </source>
</reference>
<keyword evidence="2" id="KW-1185">Reference proteome</keyword>
<dbReference type="EMBL" id="CP041090">
    <property type="protein sequence ID" value="QDF37435.1"/>
    <property type="molecule type" value="Genomic_DNA"/>
</dbReference>
<accession>A0ABX5W4Q9</accession>
<evidence type="ECO:0000313" key="1">
    <source>
        <dbReference type="EMBL" id="QDF37435.1"/>
    </source>
</evidence>
<name>A0ABX5W4Q9_9BRAD</name>
<gene>
    <name evidence="1" type="ORF">FJN17_07530</name>
</gene>
<evidence type="ECO:0000313" key="2">
    <source>
        <dbReference type="Proteomes" id="UP000319298"/>
    </source>
</evidence>
<sequence length="338" mass="36450">MLTDTEELEAAWNALAGQKSDRGILSVALGHSGPRFRGGVMFPEASEVLLVGFDVDIVPPKAQLPEGFGFRVEVVKDASIPGCKIGICLVRHPEGSRGLFVQMAADVVAAVSGSTSQSEAWLLTLMLARIRAWQDFMRRPRSERLTEEEEIGLFGELSFLRSSVAAGAVANLLVPAWVGPRGGLQDFQTDTVGIEIKSTTTANGFPAQISSLEQLDSLAGRAILLAAMRLCEQQSGETLPELIADLRGKFAHLPAILSSFDRALLLAGYEPQAEVLYTRRLALIEMRILEVDQAFPCLVRSSTPPAIRAATYEIDLDLVNGVIVPHAESLSRCGVIQA</sequence>